<proteinExistence type="predicted"/>
<reference evidence="2" key="2">
    <citation type="journal article" date="2015" name="Fish Shellfish Immunol.">
        <title>Early steps in the European eel (Anguilla anguilla)-Vibrio vulnificus interaction in the gills: Role of the RtxA13 toxin.</title>
        <authorList>
            <person name="Callol A."/>
            <person name="Pajuelo D."/>
            <person name="Ebbesson L."/>
            <person name="Teles M."/>
            <person name="MacKenzie S."/>
            <person name="Amaro C."/>
        </authorList>
    </citation>
    <scope>NUCLEOTIDE SEQUENCE</scope>
</reference>
<organism evidence="2">
    <name type="scientific">Anguilla anguilla</name>
    <name type="common">European freshwater eel</name>
    <name type="synonym">Muraena anguilla</name>
    <dbReference type="NCBI Taxonomy" id="7936"/>
    <lineage>
        <taxon>Eukaryota</taxon>
        <taxon>Metazoa</taxon>
        <taxon>Chordata</taxon>
        <taxon>Craniata</taxon>
        <taxon>Vertebrata</taxon>
        <taxon>Euteleostomi</taxon>
        <taxon>Actinopterygii</taxon>
        <taxon>Neopterygii</taxon>
        <taxon>Teleostei</taxon>
        <taxon>Anguilliformes</taxon>
        <taxon>Anguillidae</taxon>
        <taxon>Anguilla</taxon>
    </lineage>
</organism>
<keyword evidence="1" id="KW-0472">Membrane</keyword>
<evidence type="ECO:0000313" key="2">
    <source>
        <dbReference type="EMBL" id="JAH87790.1"/>
    </source>
</evidence>
<keyword evidence="1" id="KW-1133">Transmembrane helix</keyword>
<name>A0A0E9WE18_ANGAN</name>
<sequence>MLAHFFTNLTWITYSQLLAVLMLFADAVYWTECGCSISRI</sequence>
<dbReference type="AlphaFoldDB" id="A0A0E9WE18"/>
<reference evidence="2" key="1">
    <citation type="submission" date="2014-11" db="EMBL/GenBank/DDBJ databases">
        <authorList>
            <person name="Amaro Gonzalez C."/>
        </authorList>
    </citation>
    <scope>NUCLEOTIDE SEQUENCE</scope>
</reference>
<protein>
    <submittedName>
        <fullName evidence="2">Uncharacterized protein</fullName>
    </submittedName>
</protein>
<feature type="transmembrane region" description="Helical" evidence="1">
    <location>
        <begin position="12"/>
        <end position="31"/>
    </location>
</feature>
<keyword evidence="1" id="KW-0812">Transmembrane</keyword>
<dbReference type="EMBL" id="GBXM01020787">
    <property type="protein sequence ID" value="JAH87790.1"/>
    <property type="molecule type" value="Transcribed_RNA"/>
</dbReference>
<evidence type="ECO:0000256" key="1">
    <source>
        <dbReference type="SAM" id="Phobius"/>
    </source>
</evidence>
<accession>A0A0E9WE18</accession>